<evidence type="ECO:0000313" key="1">
    <source>
        <dbReference type="EMBL" id="SFM20329.1"/>
    </source>
</evidence>
<organism evidence="1 2">
    <name type="scientific">Salibacterium qingdaonense</name>
    <dbReference type="NCBI Taxonomy" id="266892"/>
    <lineage>
        <taxon>Bacteria</taxon>
        <taxon>Bacillati</taxon>
        <taxon>Bacillota</taxon>
        <taxon>Bacilli</taxon>
        <taxon>Bacillales</taxon>
        <taxon>Bacillaceae</taxon>
    </lineage>
</organism>
<dbReference type="AlphaFoldDB" id="A0A1I4NXY9"/>
<protein>
    <submittedName>
        <fullName evidence="1">Uncharacterized protein</fullName>
    </submittedName>
</protein>
<proteinExistence type="predicted"/>
<dbReference type="STRING" id="266892.SAMN04488054_12138"/>
<reference evidence="1 2" key="1">
    <citation type="submission" date="2016-10" db="EMBL/GenBank/DDBJ databases">
        <authorList>
            <person name="de Groot N.N."/>
        </authorList>
    </citation>
    <scope>NUCLEOTIDE SEQUENCE [LARGE SCALE GENOMIC DNA]</scope>
    <source>
        <strain evidence="1 2">CGMCC 1.6134</strain>
    </source>
</reference>
<dbReference type="EMBL" id="FOTY01000021">
    <property type="protein sequence ID" value="SFM20329.1"/>
    <property type="molecule type" value="Genomic_DNA"/>
</dbReference>
<sequence length="59" mass="7082">MTKELIGYHRVMEEGKVLYRPYYHDFTFGTPMSRQKLLMELLKEMKAEEKTVLQQKETG</sequence>
<accession>A0A1I4NXY9</accession>
<gene>
    <name evidence="1" type="ORF">SAMN04488054_12138</name>
</gene>
<evidence type="ECO:0000313" key="2">
    <source>
        <dbReference type="Proteomes" id="UP000199668"/>
    </source>
</evidence>
<keyword evidence="2" id="KW-1185">Reference proteome</keyword>
<name>A0A1I4NXY9_9BACI</name>
<dbReference type="Proteomes" id="UP000199668">
    <property type="component" value="Unassembled WGS sequence"/>
</dbReference>
<dbReference type="RefSeq" id="WP_090927626.1">
    <property type="nucleotide sequence ID" value="NZ_FOTY01000021.1"/>
</dbReference>